<dbReference type="Pfam" id="PF00550">
    <property type="entry name" value="PP-binding"/>
    <property type="match status" value="1"/>
</dbReference>
<dbReference type="NCBIfam" id="TIGR01733">
    <property type="entry name" value="AA-adenyl-dom"/>
    <property type="match status" value="1"/>
</dbReference>
<dbReference type="Gene3D" id="3.30.559.30">
    <property type="entry name" value="Nonribosomal peptide synthetase, condensation domain"/>
    <property type="match status" value="2"/>
</dbReference>
<evidence type="ECO:0000256" key="1">
    <source>
        <dbReference type="ARBA" id="ARBA00001957"/>
    </source>
</evidence>
<dbReference type="PROSITE" id="PS50075">
    <property type="entry name" value="CARRIER"/>
    <property type="match status" value="1"/>
</dbReference>
<dbReference type="SUPFAM" id="SSF52777">
    <property type="entry name" value="CoA-dependent acyltransferases"/>
    <property type="match status" value="3"/>
</dbReference>
<dbReference type="InterPro" id="IPR025110">
    <property type="entry name" value="AMP-bd_C"/>
</dbReference>
<dbReference type="GO" id="GO:0017000">
    <property type="term" value="P:antibiotic biosynthetic process"/>
    <property type="evidence" value="ECO:0007669"/>
    <property type="project" value="UniProtKB-KW"/>
</dbReference>
<keyword evidence="7" id="KW-0045">Antibiotic biosynthesis</keyword>
<dbReference type="GO" id="GO:0008610">
    <property type="term" value="P:lipid biosynthetic process"/>
    <property type="evidence" value="ECO:0007669"/>
    <property type="project" value="UniProtKB-ARBA"/>
</dbReference>
<dbReference type="GO" id="GO:0044550">
    <property type="term" value="P:secondary metabolite biosynthetic process"/>
    <property type="evidence" value="ECO:0007669"/>
    <property type="project" value="TreeGrafter"/>
</dbReference>
<proteinExistence type="inferred from homology"/>
<dbReference type="PRINTS" id="PR00154">
    <property type="entry name" value="AMPBINDING"/>
</dbReference>
<dbReference type="PROSITE" id="PS00455">
    <property type="entry name" value="AMP_BINDING"/>
    <property type="match status" value="1"/>
</dbReference>
<dbReference type="Gene3D" id="3.30.559.10">
    <property type="entry name" value="Chloramphenicol acetyltransferase-like domain"/>
    <property type="match status" value="1"/>
</dbReference>
<evidence type="ECO:0000256" key="8">
    <source>
        <dbReference type="ARBA" id="ARBA00023268"/>
    </source>
</evidence>
<evidence type="ECO:0000313" key="11">
    <source>
        <dbReference type="Proteomes" id="UP000448943"/>
    </source>
</evidence>
<evidence type="ECO:0000259" key="9">
    <source>
        <dbReference type="PROSITE" id="PS50075"/>
    </source>
</evidence>
<accession>A0A6N9Q7D9</accession>
<evidence type="ECO:0000256" key="5">
    <source>
        <dbReference type="ARBA" id="ARBA00022598"/>
    </source>
</evidence>
<evidence type="ECO:0000313" key="10">
    <source>
        <dbReference type="EMBL" id="NBI30768.1"/>
    </source>
</evidence>
<dbReference type="FunFam" id="3.40.50.12780:FF:000012">
    <property type="entry name" value="Non-ribosomal peptide synthetase"/>
    <property type="match status" value="1"/>
</dbReference>
<dbReference type="Proteomes" id="UP000448943">
    <property type="component" value="Unassembled WGS sequence"/>
</dbReference>
<evidence type="ECO:0000256" key="3">
    <source>
        <dbReference type="ARBA" id="ARBA00022450"/>
    </source>
</evidence>
<dbReference type="InterPro" id="IPR020459">
    <property type="entry name" value="AMP-binding"/>
</dbReference>
<comment type="cofactor">
    <cofactor evidence="1">
        <name>pantetheine 4'-phosphate</name>
        <dbReference type="ChEBI" id="CHEBI:47942"/>
    </cofactor>
</comment>
<dbReference type="GO" id="GO:0016874">
    <property type="term" value="F:ligase activity"/>
    <property type="evidence" value="ECO:0007669"/>
    <property type="project" value="UniProtKB-KW"/>
</dbReference>
<dbReference type="FunFam" id="3.40.50.980:FF:000001">
    <property type="entry name" value="Non-ribosomal peptide synthetase"/>
    <property type="match status" value="1"/>
</dbReference>
<dbReference type="PROSITE" id="PS00012">
    <property type="entry name" value="PHOSPHOPANTETHEINE"/>
    <property type="match status" value="1"/>
</dbReference>
<dbReference type="Pfam" id="PF00501">
    <property type="entry name" value="AMP-binding"/>
    <property type="match status" value="1"/>
</dbReference>
<keyword evidence="4" id="KW-0597">Phosphoprotein</keyword>
<dbReference type="InterPro" id="IPR020845">
    <property type="entry name" value="AMP-binding_CS"/>
</dbReference>
<comment type="caution">
    <text evidence="10">The sequence shown here is derived from an EMBL/GenBank/DDBJ whole genome shotgun (WGS) entry which is preliminary data.</text>
</comment>
<dbReference type="Gene3D" id="3.40.50.980">
    <property type="match status" value="2"/>
</dbReference>
<keyword evidence="11" id="KW-1185">Reference proteome</keyword>
<dbReference type="SUPFAM" id="SSF47336">
    <property type="entry name" value="ACP-like"/>
    <property type="match status" value="1"/>
</dbReference>
<dbReference type="InterPro" id="IPR045851">
    <property type="entry name" value="AMP-bd_C_sf"/>
</dbReference>
<evidence type="ECO:0000256" key="6">
    <source>
        <dbReference type="ARBA" id="ARBA00022737"/>
    </source>
</evidence>
<dbReference type="InterPro" id="IPR000873">
    <property type="entry name" value="AMP-dep_synth/lig_dom"/>
</dbReference>
<dbReference type="GO" id="GO:0005737">
    <property type="term" value="C:cytoplasm"/>
    <property type="evidence" value="ECO:0007669"/>
    <property type="project" value="TreeGrafter"/>
</dbReference>
<keyword evidence="5" id="KW-0436">Ligase</keyword>
<organism evidence="10 11">
    <name type="scientific">Chengkuizengella marina</name>
    <dbReference type="NCBI Taxonomy" id="2507566"/>
    <lineage>
        <taxon>Bacteria</taxon>
        <taxon>Bacillati</taxon>
        <taxon>Bacillota</taxon>
        <taxon>Bacilli</taxon>
        <taxon>Bacillales</taxon>
        <taxon>Paenibacillaceae</taxon>
        <taxon>Chengkuizengella</taxon>
    </lineage>
</organism>
<dbReference type="RefSeq" id="WP_160647579.1">
    <property type="nucleotide sequence ID" value="NZ_SIJB01000040.1"/>
</dbReference>
<evidence type="ECO:0000256" key="7">
    <source>
        <dbReference type="ARBA" id="ARBA00023194"/>
    </source>
</evidence>
<sequence>MNEHTKVKIIEEYWLNRLNGRLPKINLPIFQQTKSRSENLRGNVKIELPVEIRNVLKKVSNGSDIALLILVLTGLQVGLHRYTGLEDLVIGTVPPKKASESSSVIFYRNLLSKTESFKELVSNTKQILLEGFAYSQYNFAELFAKLQERNAPEPCEILNVALIYNRIQSRVPELEQFELLFILNEIDEILHLTVEYNALKYEEELINLFCNNLLKILSSIPDNLEKYIGQIDILSEEERKGIFHLNKTEGTYPLKTLHELFEDQVEKTPDHIALVYRKREMTYREIDERSSRLATILNEKGARPGKIVGLLSNICHEFVIGILAVLKTGGAYMPLNPEDPSDRINYMLTNSGAEMILYETALRDKVNTNSLLVELKDYPNALEVEENFATLENLAYVIYTSGSTGQPKGVMIEHRNVINQLIGLKKRYMLLDDSKHILLAAPTFDPSIQQIFWPLLMGGQLHLVDNTVKNNPRELLKYIVAEKIDVVNTVPSLMNLMLNYADAYPETQFKMIIIAGEVFSIELYKRIRESFNVDMLINIYGPTEATINTTIYECNEAEMRSSIPIGLPLMNYSVWILDEEANLLPLGVPGEIYISGTGLARGYITNPELTKEKFIHCPFRTSERMYRTGDIARYLPDGNIEFVGRVDHQVKINGIRIELGEISTNIVLHPAVQEAVVLDCNGSYLCAFIICDEEVEGLRLKEFLSQRLPLPMVPSTYIKIDSIPLTANGKIDRKVLLQLQEVSRLKTPYFAPEDEIERELIIIWQQILELDRVGILDNFYELGGNSLKTITMIAEIHKKFEVKLEVAEIFAASTIREIKKLVSSKNRTEFQGIQPIDSLEYYEITPSQKRMWIMDELKSQGETYNIFAAYHLAGQLQLPFFKRSLKTLLVRHESFRTTFLKVDGEVKQKIHQSIDVPLDYLDFRNYSDAETRAREVAEKESVTVFDLETGPLIRIKLIRLDEERHVFLLTLHHIIADTWSMRIIFKELLSLYEAFSTGIKNPFTDLRLQYKDYANWLNNYHTGDHLLKNESYWLKKLGGDLPVIDLPSDRSRKEIRGTKAKMIFFTLQEEMVEKIDEISQKNNLTLFMTLFTSYAIWLYKYTDERDIIVNCLTAGRNHKDLESIVGFFVNTLPIRVKVNHEDTFIELLIKVKKDTLGSYEHQLYNFDQIVDKLKVKRNLNRSPISDIDFSVGEEIYRNEMDQLTELQIDNFHVYRKQDQIINVDISFEFIRTEKEIKASIKYNTDLFDKPRVELMKKRYLNLLENLLNKPEVKVGELDFLIAEEHELERTVSIDFDL</sequence>
<keyword evidence="6" id="KW-0677">Repeat</keyword>
<dbReference type="Gene3D" id="2.30.38.10">
    <property type="entry name" value="Luciferase, Domain 3"/>
    <property type="match status" value="1"/>
</dbReference>
<dbReference type="GO" id="GO:0031177">
    <property type="term" value="F:phosphopantetheine binding"/>
    <property type="evidence" value="ECO:0007669"/>
    <property type="project" value="TreeGrafter"/>
</dbReference>
<name>A0A6N9Q7D9_9BACL</name>
<dbReference type="FunFam" id="2.30.38.10:FF:000001">
    <property type="entry name" value="Non-ribosomal peptide synthetase PvdI"/>
    <property type="match status" value="1"/>
</dbReference>
<dbReference type="InterPro" id="IPR023213">
    <property type="entry name" value="CAT-like_dom_sf"/>
</dbReference>
<keyword evidence="8" id="KW-0511">Multifunctional enzyme</keyword>
<dbReference type="EMBL" id="SIJB01000040">
    <property type="protein sequence ID" value="NBI30768.1"/>
    <property type="molecule type" value="Genomic_DNA"/>
</dbReference>
<feature type="domain" description="Carrier" evidence="9">
    <location>
        <begin position="751"/>
        <end position="826"/>
    </location>
</feature>
<keyword evidence="3" id="KW-0596">Phosphopantetheine</keyword>
<dbReference type="GO" id="GO:0043041">
    <property type="term" value="P:amino acid activation for nonribosomal peptide biosynthetic process"/>
    <property type="evidence" value="ECO:0007669"/>
    <property type="project" value="TreeGrafter"/>
</dbReference>
<dbReference type="InterPro" id="IPR036736">
    <property type="entry name" value="ACP-like_sf"/>
</dbReference>
<dbReference type="Gene3D" id="3.30.300.30">
    <property type="match status" value="1"/>
</dbReference>
<comment type="similarity">
    <text evidence="2">Belongs to the ATP-dependent AMP-binding enzyme family.</text>
</comment>
<dbReference type="InterPro" id="IPR010071">
    <property type="entry name" value="AA_adenyl_dom"/>
</dbReference>
<dbReference type="SUPFAM" id="SSF56801">
    <property type="entry name" value="Acetyl-CoA synthetase-like"/>
    <property type="match status" value="1"/>
</dbReference>
<dbReference type="Gene3D" id="1.10.1200.10">
    <property type="entry name" value="ACP-like"/>
    <property type="match status" value="1"/>
</dbReference>
<dbReference type="CDD" id="cd05930">
    <property type="entry name" value="A_NRPS"/>
    <property type="match status" value="1"/>
</dbReference>
<dbReference type="InterPro" id="IPR009081">
    <property type="entry name" value="PP-bd_ACP"/>
</dbReference>
<dbReference type="OrthoDB" id="9765680at2"/>
<reference evidence="10 11" key="1">
    <citation type="submission" date="2019-01" db="EMBL/GenBank/DDBJ databases">
        <title>Chengkuizengella sp. nov., isolated from deep-sea sediment of East Pacific Ocean.</title>
        <authorList>
            <person name="Yang J."/>
            <person name="Lai Q."/>
            <person name="Shao Z."/>
        </authorList>
    </citation>
    <scope>NUCLEOTIDE SEQUENCE [LARGE SCALE GENOMIC DNA]</scope>
    <source>
        <strain evidence="10 11">YPA3-1-1</strain>
    </source>
</reference>
<dbReference type="InterPro" id="IPR006162">
    <property type="entry name" value="Ppantetheine_attach_site"/>
</dbReference>
<evidence type="ECO:0000256" key="4">
    <source>
        <dbReference type="ARBA" id="ARBA00022553"/>
    </source>
</evidence>
<protein>
    <submittedName>
        <fullName evidence="10">Amino acid adenylation domain-containing protein</fullName>
    </submittedName>
</protein>
<evidence type="ECO:0000256" key="2">
    <source>
        <dbReference type="ARBA" id="ARBA00006432"/>
    </source>
</evidence>
<dbReference type="Pfam" id="PF13193">
    <property type="entry name" value="AMP-binding_C"/>
    <property type="match status" value="1"/>
</dbReference>
<dbReference type="Pfam" id="PF00668">
    <property type="entry name" value="Condensation"/>
    <property type="match status" value="2"/>
</dbReference>
<dbReference type="InterPro" id="IPR001242">
    <property type="entry name" value="Condensation_dom"/>
</dbReference>
<dbReference type="PANTHER" id="PTHR45527:SF1">
    <property type="entry name" value="FATTY ACID SYNTHASE"/>
    <property type="match status" value="1"/>
</dbReference>
<gene>
    <name evidence="10" type="ORF">ERL59_17595</name>
</gene>
<dbReference type="CDD" id="cd19531">
    <property type="entry name" value="LCL_NRPS-like"/>
    <property type="match status" value="1"/>
</dbReference>
<dbReference type="PANTHER" id="PTHR45527">
    <property type="entry name" value="NONRIBOSOMAL PEPTIDE SYNTHETASE"/>
    <property type="match status" value="1"/>
</dbReference>